<feature type="coiled-coil region" evidence="7">
    <location>
        <begin position="443"/>
        <end position="481"/>
    </location>
</feature>
<keyword evidence="4 8" id="KW-0812">Transmembrane</keyword>
<keyword evidence="5 8" id="KW-1133">Transmembrane helix</keyword>
<evidence type="ECO:0000313" key="12">
    <source>
        <dbReference type="EMBL" id="NMT64318.1"/>
    </source>
</evidence>
<protein>
    <submittedName>
        <fullName evidence="12">Diguanylate cyclase</fullName>
    </submittedName>
</protein>
<accession>A0A7Y0RDP7</accession>
<dbReference type="InterPro" id="IPR029787">
    <property type="entry name" value="Nucleotide_cyclase"/>
</dbReference>
<sequence length="650" mass="72087">MKNGYMVLMHCKFRVPSYCTASEVPINSFVRASFTGISFFLGAWLGLTQTVTPDGIAVLWPANAVLLTVLLQTSQKEWPLLTVAALIAASLASISASFPLWSVALFGLVNIFEALLAAFLIRRFAGKDFEFQSLRDMKVFFLAAPVVACSASAFLGAAIYEALARTENTFFVFWRLWWFADAVGMVLLTPLLVSAWHAIKAKRQIVSAPQLAELAAIWSGIAITGIFAFRTARQADVEFFLAPVLLLGFVVWTAIRLGILATTGTVTLIAVLATAFLVQPTQFFSATSSPQDTVWLTQEYLVVMSIIAVGLSGLMQKIRHQHASLALQDRAMIASNDAISIVDVQRADTPIIWVNPKFEELFGYSAGEIVGLSWRLLQKGIRQQYNHDTVRAALADKTPCRAQLKSYTKAGKLLWIDFSMAPVRDPAGRVTHYIGIHHDLTQAKETEQRLKDATESIQRHNESLEEKVRERTALLQKANQELEKVASVDFLTGISNRRHFYELGQRELTRLGLDGRMAVLIAFDLDNFKAVNDTFGHEAGDQVLRQIVTPVENSIRPTDFFGRIGGDEFLILFADTSESKAVEIAERIRIEIMEILSPYGSASLRVTASVGVAEWDQSCDLNQLIRWADLALYQAKEEGGNRVRARQSSS</sequence>
<dbReference type="SUPFAM" id="SSF55073">
    <property type="entry name" value="Nucleotide cyclase"/>
    <property type="match status" value="1"/>
</dbReference>
<feature type="domain" description="GGDEF" evidence="11">
    <location>
        <begin position="516"/>
        <end position="648"/>
    </location>
</feature>
<dbReference type="OrthoDB" id="9773156at2"/>
<dbReference type="PANTHER" id="PTHR46663:SF4">
    <property type="entry name" value="DIGUANYLATE CYCLASE DGCT-RELATED"/>
    <property type="match status" value="1"/>
</dbReference>
<evidence type="ECO:0000256" key="2">
    <source>
        <dbReference type="ARBA" id="ARBA00004651"/>
    </source>
</evidence>
<dbReference type="InterPro" id="IPR000160">
    <property type="entry name" value="GGDEF_dom"/>
</dbReference>
<feature type="transmembrane region" description="Helical" evidence="8">
    <location>
        <begin position="141"/>
        <end position="164"/>
    </location>
</feature>
<evidence type="ECO:0000256" key="8">
    <source>
        <dbReference type="SAM" id="Phobius"/>
    </source>
</evidence>
<dbReference type="InterPro" id="IPR052163">
    <property type="entry name" value="DGC-Regulatory_Protein"/>
</dbReference>
<evidence type="ECO:0000313" key="13">
    <source>
        <dbReference type="Proteomes" id="UP000567186"/>
    </source>
</evidence>
<dbReference type="PANTHER" id="PTHR46663">
    <property type="entry name" value="DIGUANYLATE CYCLASE DGCT-RELATED"/>
    <property type="match status" value="1"/>
</dbReference>
<evidence type="ECO:0000256" key="4">
    <source>
        <dbReference type="ARBA" id="ARBA00022692"/>
    </source>
</evidence>
<feature type="transmembrane region" description="Helical" evidence="8">
    <location>
        <begin position="298"/>
        <end position="315"/>
    </location>
</feature>
<evidence type="ECO:0000259" key="9">
    <source>
        <dbReference type="PROSITE" id="PS50112"/>
    </source>
</evidence>
<comment type="cofactor">
    <cofactor evidence="1">
        <name>Mg(2+)</name>
        <dbReference type="ChEBI" id="CHEBI:18420"/>
    </cofactor>
</comment>
<dbReference type="EMBL" id="JABCKY010000003">
    <property type="protein sequence ID" value="NMT64318.1"/>
    <property type="molecule type" value="Genomic_DNA"/>
</dbReference>
<dbReference type="InterPro" id="IPR000014">
    <property type="entry name" value="PAS"/>
</dbReference>
<feature type="transmembrane region" description="Helical" evidence="8">
    <location>
        <begin position="259"/>
        <end position="278"/>
    </location>
</feature>
<reference evidence="12 13" key="1">
    <citation type="submission" date="2020-04" db="EMBL/GenBank/DDBJ databases">
        <title>Marinobacter oceani sp. nov., isolated from marine solar saltern.</title>
        <authorList>
            <person name="Chen X.-Y."/>
        </authorList>
    </citation>
    <scope>NUCLEOTIDE SEQUENCE [LARGE SCALE GENOMIC DNA]</scope>
    <source>
        <strain evidence="12 13">W62</strain>
    </source>
</reference>
<dbReference type="SMART" id="SM00267">
    <property type="entry name" value="GGDEF"/>
    <property type="match status" value="1"/>
</dbReference>
<dbReference type="InterPro" id="IPR007895">
    <property type="entry name" value="MASE1"/>
</dbReference>
<keyword evidence="6 8" id="KW-0472">Membrane</keyword>
<evidence type="ECO:0000256" key="3">
    <source>
        <dbReference type="ARBA" id="ARBA00022475"/>
    </source>
</evidence>
<feature type="transmembrane region" description="Helical" evidence="8">
    <location>
        <begin position="235"/>
        <end position="252"/>
    </location>
</feature>
<dbReference type="CDD" id="cd01949">
    <property type="entry name" value="GGDEF"/>
    <property type="match status" value="1"/>
</dbReference>
<keyword evidence="7" id="KW-0175">Coiled coil</keyword>
<dbReference type="GO" id="GO:0005886">
    <property type="term" value="C:plasma membrane"/>
    <property type="evidence" value="ECO:0007669"/>
    <property type="project" value="UniProtKB-SubCell"/>
</dbReference>
<dbReference type="SMART" id="SM00086">
    <property type="entry name" value="PAC"/>
    <property type="match status" value="1"/>
</dbReference>
<dbReference type="SUPFAM" id="SSF55785">
    <property type="entry name" value="PYP-like sensor domain (PAS domain)"/>
    <property type="match status" value="1"/>
</dbReference>
<feature type="domain" description="PAS" evidence="9">
    <location>
        <begin position="324"/>
        <end position="371"/>
    </location>
</feature>
<dbReference type="SMART" id="SM00091">
    <property type="entry name" value="PAS"/>
    <property type="match status" value="1"/>
</dbReference>
<keyword evidence="3" id="KW-1003">Cell membrane</keyword>
<evidence type="ECO:0000256" key="7">
    <source>
        <dbReference type="SAM" id="Coils"/>
    </source>
</evidence>
<feature type="transmembrane region" description="Helical" evidence="8">
    <location>
        <begin position="100"/>
        <end position="121"/>
    </location>
</feature>
<dbReference type="PROSITE" id="PS50112">
    <property type="entry name" value="PAS"/>
    <property type="match status" value="1"/>
</dbReference>
<dbReference type="NCBIfam" id="TIGR00254">
    <property type="entry name" value="GGDEF"/>
    <property type="match status" value="1"/>
</dbReference>
<dbReference type="Pfam" id="PF13426">
    <property type="entry name" value="PAS_9"/>
    <property type="match status" value="1"/>
</dbReference>
<dbReference type="FunFam" id="3.30.70.270:FF:000001">
    <property type="entry name" value="Diguanylate cyclase domain protein"/>
    <property type="match status" value="1"/>
</dbReference>
<comment type="caution">
    <text evidence="12">The sequence shown here is derived from an EMBL/GenBank/DDBJ whole genome shotgun (WGS) entry which is preliminary data.</text>
</comment>
<dbReference type="Pfam" id="PF05231">
    <property type="entry name" value="MASE1"/>
    <property type="match status" value="1"/>
</dbReference>
<proteinExistence type="predicted"/>
<dbReference type="InterPro" id="IPR001610">
    <property type="entry name" value="PAC"/>
</dbReference>
<feature type="domain" description="PAC" evidence="10">
    <location>
        <begin position="400"/>
        <end position="452"/>
    </location>
</feature>
<dbReference type="GO" id="GO:0003824">
    <property type="term" value="F:catalytic activity"/>
    <property type="evidence" value="ECO:0007669"/>
    <property type="project" value="UniProtKB-ARBA"/>
</dbReference>
<dbReference type="RefSeq" id="WP_135955470.1">
    <property type="nucleotide sequence ID" value="NZ_JABCKY010000003.1"/>
</dbReference>
<feature type="transmembrane region" description="Helical" evidence="8">
    <location>
        <begin position="176"/>
        <end position="199"/>
    </location>
</feature>
<dbReference type="AlphaFoldDB" id="A0A7Y0RDP7"/>
<comment type="subcellular location">
    <subcellularLocation>
        <location evidence="2">Cell membrane</location>
        <topology evidence="2">Multi-pass membrane protein</topology>
    </subcellularLocation>
</comment>
<organism evidence="12 13">
    <name type="scientific">Marinobacter orientalis</name>
    <dbReference type="NCBI Taxonomy" id="1928859"/>
    <lineage>
        <taxon>Bacteria</taxon>
        <taxon>Pseudomonadati</taxon>
        <taxon>Pseudomonadota</taxon>
        <taxon>Gammaproteobacteria</taxon>
        <taxon>Pseudomonadales</taxon>
        <taxon>Marinobacteraceae</taxon>
        <taxon>Marinobacter</taxon>
    </lineage>
</organism>
<evidence type="ECO:0000256" key="5">
    <source>
        <dbReference type="ARBA" id="ARBA00022989"/>
    </source>
</evidence>
<keyword evidence="13" id="KW-1185">Reference proteome</keyword>
<dbReference type="Gene3D" id="3.30.450.20">
    <property type="entry name" value="PAS domain"/>
    <property type="match status" value="1"/>
</dbReference>
<dbReference type="CDD" id="cd00130">
    <property type="entry name" value="PAS"/>
    <property type="match status" value="1"/>
</dbReference>
<evidence type="ECO:0000256" key="6">
    <source>
        <dbReference type="ARBA" id="ARBA00023136"/>
    </source>
</evidence>
<feature type="transmembrane region" description="Helical" evidence="8">
    <location>
        <begin position="29"/>
        <end position="47"/>
    </location>
</feature>
<dbReference type="Gene3D" id="3.30.70.270">
    <property type="match status" value="1"/>
</dbReference>
<feature type="transmembrane region" description="Helical" evidence="8">
    <location>
        <begin position="211"/>
        <end position="229"/>
    </location>
</feature>
<evidence type="ECO:0000259" key="10">
    <source>
        <dbReference type="PROSITE" id="PS50113"/>
    </source>
</evidence>
<feature type="transmembrane region" description="Helical" evidence="8">
    <location>
        <begin position="53"/>
        <end position="71"/>
    </location>
</feature>
<evidence type="ECO:0000256" key="1">
    <source>
        <dbReference type="ARBA" id="ARBA00001946"/>
    </source>
</evidence>
<dbReference type="InterPro" id="IPR000700">
    <property type="entry name" value="PAS-assoc_C"/>
</dbReference>
<dbReference type="NCBIfam" id="TIGR00229">
    <property type="entry name" value="sensory_box"/>
    <property type="match status" value="1"/>
</dbReference>
<name>A0A7Y0RDP7_9GAMM</name>
<dbReference type="PROSITE" id="PS50887">
    <property type="entry name" value="GGDEF"/>
    <property type="match status" value="1"/>
</dbReference>
<dbReference type="Pfam" id="PF00990">
    <property type="entry name" value="GGDEF"/>
    <property type="match status" value="1"/>
</dbReference>
<dbReference type="PROSITE" id="PS50113">
    <property type="entry name" value="PAC"/>
    <property type="match status" value="1"/>
</dbReference>
<dbReference type="InterPro" id="IPR043128">
    <property type="entry name" value="Rev_trsase/Diguanyl_cyclase"/>
</dbReference>
<dbReference type="Proteomes" id="UP000567186">
    <property type="component" value="Unassembled WGS sequence"/>
</dbReference>
<feature type="transmembrane region" description="Helical" evidence="8">
    <location>
        <begin position="78"/>
        <end position="94"/>
    </location>
</feature>
<dbReference type="InterPro" id="IPR035965">
    <property type="entry name" value="PAS-like_dom_sf"/>
</dbReference>
<gene>
    <name evidence="12" type="ORF">HIU99_11985</name>
</gene>
<evidence type="ECO:0000259" key="11">
    <source>
        <dbReference type="PROSITE" id="PS50887"/>
    </source>
</evidence>